<proteinExistence type="predicted"/>
<dbReference type="RefSeq" id="WP_418157859.1">
    <property type="nucleotide sequence ID" value="NZ_JBBLZC010000002.1"/>
</dbReference>
<feature type="compositionally biased region" description="Pro residues" evidence="1">
    <location>
        <begin position="62"/>
        <end position="74"/>
    </location>
</feature>
<dbReference type="InterPro" id="IPR009562">
    <property type="entry name" value="DUF1178"/>
</dbReference>
<feature type="region of interest" description="Disordered" evidence="1">
    <location>
        <begin position="53"/>
        <end position="76"/>
    </location>
</feature>
<dbReference type="PIRSF" id="PIRSF032131">
    <property type="entry name" value="UCP032131"/>
    <property type="match status" value="1"/>
</dbReference>
<protein>
    <submittedName>
        <fullName evidence="2">DUF1178 family protein</fullName>
    </submittedName>
</protein>
<evidence type="ECO:0000313" key="3">
    <source>
        <dbReference type="Proteomes" id="UP001375743"/>
    </source>
</evidence>
<evidence type="ECO:0000313" key="2">
    <source>
        <dbReference type="EMBL" id="MEK0082002.1"/>
    </source>
</evidence>
<evidence type="ECO:0000256" key="1">
    <source>
        <dbReference type="SAM" id="MobiDB-lite"/>
    </source>
</evidence>
<dbReference type="Pfam" id="PF06676">
    <property type="entry name" value="DUF1178"/>
    <property type="match status" value="1"/>
</dbReference>
<gene>
    <name evidence="2" type="ORF">U1T56_02475</name>
</gene>
<sequence length="152" mass="16747">MIRFALNCARDHAFEGWFKDSAAFDRQAEEGAITCPVCGDTSVRKAVMAPAVIRSGGRREPAPTPPSAPVPAPTPEQARAMMMMAMLRQIRAHVEKNFDDVGERFPEEARKIHYGEAEARDIYGKATLEEAKELIEEGIAVLPLPDLPKLDS</sequence>
<dbReference type="EMBL" id="JBBLZC010000002">
    <property type="protein sequence ID" value="MEK0082002.1"/>
    <property type="molecule type" value="Genomic_DNA"/>
</dbReference>
<organism evidence="2 3">
    <name type="scientific">Benzoatithermus flavus</name>
    <dbReference type="NCBI Taxonomy" id="3108223"/>
    <lineage>
        <taxon>Bacteria</taxon>
        <taxon>Pseudomonadati</taxon>
        <taxon>Pseudomonadota</taxon>
        <taxon>Alphaproteobacteria</taxon>
        <taxon>Geminicoccales</taxon>
        <taxon>Geminicoccaceae</taxon>
        <taxon>Benzoatithermus</taxon>
    </lineage>
</organism>
<accession>A0ABU8XLD9</accession>
<name>A0ABU8XLD9_9PROT</name>
<comment type="caution">
    <text evidence="2">The sequence shown here is derived from an EMBL/GenBank/DDBJ whole genome shotgun (WGS) entry which is preliminary data.</text>
</comment>
<dbReference type="Proteomes" id="UP001375743">
    <property type="component" value="Unassembled WGS sequence"/>
</dbReference>
<keyword evidence="3" id="KW-1185">Reference proteome</keyword>
<reference evidence="2 3" key="1">
    <citation type="submission" date="2024-01" db="EMBL/GenBank/DDBJ databases">
        <title>Multi-omics insights into the function and evolution of sodium benzoate biodegradation pathways in Benzoatithermus flavus gen. nov., sp. nov. from hot spring.</title>
        <authorList>
            <person name="Hu C.-J."/>
            <person name="Li W.-J."/>
        </authorList>
    </citation>
    <scope>NUCLEOTIDE SEQUENCE [LARGE SCALE GENOMIC DNA]</scope>
    <source>
        <strain evidence="2 3">SYSU G07066</strain>
    </source>
</reference>